<dbReference type="OrthoDB" id="3547251at2759"/>
<accession>A0A8T9BY91</accession>
<keyword evidence="3" id="KW-1185">Reference proteome</keyword>
<dbReference type="Proteomes" id="UP000469558">
    <property type="component" value="Unassembled WGS sequence"/>
</dbReference>
<organism evidence="2 3">
    <name type="scientific">Lachnellula suecica</name>
    <dbReference type="NCBI Taxonomy" id="602035"/>
    <lineage>
        <taxon>Eukaryota</taxon>
        <taxon>Fungi</taxon>
        <taxon>Dikarya</taxon>
        <taxon>Ascomycota</taxon>
        <taxon>Pezizomycotina</taxon>
        <taxon>Leotiomycetes</taxon>
        <taxon>Helotiales</taxon>
        <taxon>Lachnaceae</taxon>
        <taxon>Lachnellula</taxon>
    </lineage>
</organism>
<gene>
    <name evidence="2" type="ORF">LSUE1_G004472</name>
</gene>
<reference evidence="2 3" key="1">
    <citation type="submission" date="2018-05" db="EMBL/GenBank/DDBJ databases">
        <title>Genome sequencing and assembly of the regulated plant pathogen Lachnellula willkommii and related sister species for the development of diagnostic species identification markers.</title>
        <authorList>
            <person name="Giroux E."/>
            <person name="Bilodeau G."/>
        </authorList>
    </citation>
    <scope>NUCLEOTIDE SEQUENCE [LARGE SCALE GENOMIC DNA]</scope>
    <source>
        <strain evidence="2 3">CBS 268.59</strain>
    </source>
</reference>
<dbReference type="EMBL" id="QGMK01001277">
    <property type="protein sequence ID" value="TVY71303.1"/>
    <property type="molecule type" value="Genomic_DNA"/>
</dbReference>
<name>A0A8T9BY91_9HELO</name>
<feature type="region of interest" description="Disordered" evidence="1">
    <location>
        <begin position="141"/>
        <end position="163"/>
    </location>
</feature>
<sequence>MADDIVEQLRPHIHEILRIVLVKGRTLRELNELVGKSIGTLQSSKAADLPTSPTHLDIEGGGIVSLSPKGDMFPMTHGDGLNILDEYFQQRPMSSGPANNVEGLDKWLKSTPESIPQGDAPETAGWFNAEAVLAEPHHPPVAGTNSVSLRAPDIPDPGRPARAAMSELTSSVGSSDPGSLSTNHTICLPSETHHIAQDSASGVPCAPDVKRLILDESAQWLEHVLVALQAADDTTRRPNSSVPGILNDILTASHFTLCVKVMTSIAENLVKCSRCIAKPTVDLTQKRSREVERTKVGQHSRRLTSEHVSRALKQKKYSGNTTYLAIRDLAEREMQKIISEPEELTREFKEEGDYETTIRQIERENADETSARLRRLWKETYYWPMIQQRAKMIGPLPTPSGRKTEISPQEKIAAKRQILAMGYGKSRDNIYKWTAYWKLLSELRDKRARELLLYRTREFKAYFFQHPKEFAMLLSWNQVYNLPLRQLGVRTIAEEGDDFSGRSDIEEQCIFKRLHAPQNLCWGDHLSVWDHDLIEYESFIADHNIKPTSRNSNVDVLRHGLKGQPERNKSSFLTLVPYEGESGKRTLGTRSGSTEVLAIAPLVPVLPGDFLGIFSGRLRYTDQKPPRSIPGPAHNLWLDYSVVMGKLSRMGVAKADEMANVSLAWEGVNEVKGETSFCQYLRVLVIATRHIMPYDQLVRPSIV</sequence>
<evidence type="ECO:0000313" key="2">
    <source>
        <dbReference type="EMBL" id="TVY71303.1"/>
    </source>
</evidence>
<evidence type="ECO:0000313" key="3">
    <source>
        <dbReference type="Proteomes" id="UP000469558"/>
    </source>
</evidence>
<dbReference type="AlphaFoldDB" id="A0A8T9BY91"/>
<comment type="caution">
    <text evidence="2">The sequence shown here is derived from an EMBL/GenBank/DDBJ whole genome shotgun (WGS) entry which is preliminary data.</text>
</comment>
<protein>
    <submittedName>
        <fullName evidence="2">Uncharacterized protein</fullName>
    </submittedName>
</protein>
<evidence type="ECO:0000256" key="1">
    <source>
        <dbReference type="SAM" id="MobiDB-lite"/>
    </source>
</evidence>
<proteinExistence type="predicted"/>